<dbReference type="AlphaFoldDB" id="A0A3S8ZWF2"/>
<sequence length="134" mass="14820">MNLGFIQYSNTTVFYKDGLSLISPAVAKNKSGGYWFDLRKVNLDRLSSSAFLFVRIVPDFFVLEPLNQVDTLVATALMGNRPHSGDVWAIGIELELAEMAAHLFNKSASQIKLKCKLLSLDETKIGLNLLGKSL</sequence>
<proteinExistence type="predicted"/>
<dbReference type="EMBL" id="CP034433">
    <property type="protein sequence ID" value="AZN37827.1"/>
    <property type="molecule type" value="Genomic_DNA"/>
</dbReference>
<organism evidence="1 2">
    <name type="scientific">Iodobacter ciconiae</name>
    <dbReference type="NCBI Taxonomy" id="2496266"/>
    <lineage>
        <taxon>Bacteria</taxon>
        <taxon>Pseudomonadati</taxon>
        <taxon>Pseudomonadota</taxon>
        <taxon>Betaproteobacteria</taxon>
        <taxon>Neisseriales</taxon>
        <taxon>Chitinibacteraceae</taxon>
        <taxon>Iodobacter</taxon>
    </lineage>
</organism>
<gene>
    <name evidence="1" type="ORF">EJO50_15955</name>
</gene>
<dbReference type="Proteomes" id="UP000282438">
    <property type="component" value="Chromosome"/>
</dbReference>
<evidence type="ECO:0000313" key="1">
    <source>
        <dbReference type="EMBL" id="AZN37827.1"/>
    </source>
</evidence>
<dbReference type="OrthoDB" id="2453137at2"/>
<accession>A0A3S8ZWF2</accession>
<dbReference type="RefSeq" id="WP_125975816.1">
    <property type="nucleotide sequence ID" value="NZ_CP034433.1"/>
</dbReference>
<reference evidence="1 2" key="1">
    <citation type="submission" date="2018-12" db="EMBL/GenBank/DDBJ databases">
        <title>Complete genome sequence of Iodobacter sp. H11R3.</title>
        <authorList>
            <person name="Bae J.-W."/>
        </authorList>
    </citation>
    <scope>NUCLEOTIDE SEQUENCE [LARGE SCALE GENOMIC DNA]</scope>
    <source>
        <strain evidence="1 2">H11R3</strain>
    </source>
</reference>
<dbReference type="KEGG" id="iod:EJO50_15955"/>
<keyword evidence="2" id="KW-1185">Reference proteome</keyword>
<protein>
    <submittedName>
        <fullName evidence="1">Uncharacterized protein</fullName>
    </submittedName>
</protein>
<name>A0A3S8ZWF2_9NEIS</name>
<evidence type="ECO:0000313" key="2">
    <source>
        <dbReference type="Proteomes" id="UP000282438"/>
    </source>
</evidence>